<reference evidence="1 2" key="1">
    <citation type="submission" date="2019-06" db="EMBL/GenBank/DDBJ databases">
        <title>Rhizobium sp. CL12 isolated from roots of soybean.</title>
        <authorList>
            <person name="Wang C."/>
        </authorList>
    </citation>
    <scope>NUCLEOTIDE SEQUENCE [LARGE SCALE GENOMIC DNA]</scope>
    <source>
        <strain evidence="1 2">CL12</strain>
    </source>
</reference>
<dbReference type="RefSeq" id="WP_140829497.1">
    <property type="nucleotide sequence ID" value="NZ_VFYP01000002.1"/>
</dbReference>
<dbReference type="AlphaFoldDB" id="A0A504U8T9"/>
<dbReference type="InterPro" id="IPR019289">
    <property type="entry name" value="Phage_tail_E/E"/>
</dbReference>
<protein>
    <submittedName>
        <fullName evidence="1">Phage tail assembly protein</fullName>
    </submittedName>
</protein>
<accession>A0A504U8T9</accession>
<proteinExistence type="predicted"/>
<sequence>MDTIVKAVTAAEIQAFEARKQKVPATQITPAGFEGSKRVPLTVPVQFDGKMYEAINLRRLKGRDFTALQRLGDDEDMGLLSLISDAPAEVLAELDGDDFMLVSEAAKDFLPRKLREAAEQISGNGPSSQP</sequence>
<dbReference type="OrthoDB" id="8304198at2"/>
<gene>
    <name evidence="1" type="ORF">FJQ55_15295</name>
</gene>
<dbReference type="EMBL" id="VFYP01000002">
    <property type="protein sequence ID" value="TPP07025.1"/>
    <property type="molecule type" value="Genomic_DNA"/>
</dbReference>
<name>A0A504U8T9_9HYPH</name>
<dbReference type="Pfam" id="PF10109">
    <property type="entry name" value="Phage_TAC_7"/>
    <property type="match status" value="1"/>
</dbReference>
<organism evidence="1 2">
    <name type="scientific">Rhizobium glycinendophyticum</name>
    <dbReference type="NCBI Taxonomy" id="2589807"/>
    <lineage>
        <taxon>Bacteria</taxon>
        <taxon>Pseudomonadati</taxon>
        <taxon>Pseudomonadota</taxon>
        <taxon>Alphaproteobacteria</taxon>
        <taxon>Hyphomicrobiales</taxon>
        <taxon>Rhizobiaceae</taxon>
        <taxon>Rhizobium/Agrobacterium group</taxon>
        <taxon>Rhizobium</taxon>
    </lineage>
</organism>
<evidence type="ECO:0000313" key="2">
    <source>
        <dbReference type="Proteomes" id="UP000316429"/>
    </source>
</evidence>
<dbReference type="Proteomes" id="UP000316429">
    <property type="component" value="Unassembled WGS sequence"/>
</dbReference>
<comment type="caution">
    <text evidence="1">The sequence shown here is derived from an EMBL/GenBank/DDBJ whole genome shotgun (WGS) entry which is preliminary data.</text>
</comment>
<evidence type="ECO:0000313" key="1">
    <source>
        <dbReference type="EMBL" id="TPP07025.1"/>
    </source>
</evidence>
<keyword evidence="2" id="KW-1185">Reference proteome</keyword>